<dbReference type="PANTHER" id="PTHR34581">
    <property type="entry name" value="PTS SYSTEM N,N'-DIACETYLCHITOBIOSE-SPECIFIC EIIB COMPONENT"/>
    <property type="match status" value="1"/>
</dbReference>
<evidence type="ECO:0000256" key="5">
    <source>
        <dbReference type="ARBA" id="ARBA00022683"/>
    </source>
</evidence>
<dbReference type="GO" id="GO:0016301">
    <property type="term" value="F:kinase activity"/>
    <property type="evidence" value="ECO:0007669"/>
    <property type="project" value="UniProtKB-KW"/>
</dbReference>
<dbReference type="Pfam" id="PF02302">
    <property type="entry name" value="PTS_IIB"/>
    <property type="match status" value="1"/>
</dbReference>
<dbReference type="InterPro" id="IPR051819">
    <property type="entry name" value="PTS_sugar-specific_EIIB"/>
</dbReference>
<reference evidence="9 10" key="1">
    <citation type="submission" date="2020-08" db="EMBL/GenBank/DDBJ databases">
        <title>Sequencing the genomes of 1000 actinobacteria strains.</title>
        <authorList>
            <person name="Klenk H.-P."/>
        </authorList>
    </citation>
    <scope>NUCLEOTIDE SEQUENCE [LARGE SCALE GENOMIC DNA]</scope>
    <source>
        <strain evidence="9 10">DSM 105784</strain>
    </source>
</reference>
<keyword evidence="4" id="KW-0808">Transferase</keyword>
<dbReference type="PANTHER" id="PTHR34581:SF2">
    <property type="entry name" value="PTS SYSTEM N,N'-DIACETYLCHITOBIOSE-SPECIFIC EIIB COMPONENT"/>
    <property type="match status" value="1"/>
</dbReference>
<dbReference type="EMBL" id="JACHMJ010000001">
    <property type="protein sequence ID" value="MBB5842492.1"/>
    <property type="molecule type" value="Genomic_DNA"/>
</dbReference>
<name>A0A841AKL3_9MICO</name>
<dbReference type="RefSeq" id="WP_184233876.1">
    <property type="nucleotide sequence ID" value="NZ_JACHMJ010000001.1"/>
</dbReference>
<evidence type="ECO:0000256" key="4">
    <source>
        <dbReference type="ARBA" id="ARBA00022679"/>
    </source>
</evidence>
<feature type="domain" description="PTS EIIB type-3" evidence="8">
    <location>
        <begin position="1"/>
        <end position="106"/>
    </location>
</feature>
<sequence>MTTVLIVCGAGASSTFLASRMRAIARTRGVDVTVQAASDDEIDERLPFVDVILVGSHLSGSFDVIRTRAAEHGVPAGLLDASVFGPTGADDAFDLLSTLAPHGLADSRTLTKETPHA</sequence>
<keyword evidence="1" id="KW-0813">Transport</keyword>
<keyword evidence="5" id="KW-0598">Phosphotransferase system</keyword>
<dbReference type="PROSITE" id="PS51100">
    <property type="entry name" value="PTS_EIIB_TYPE_3"/>
    <property type="match status" value="1"/>
</dbReference>
<dbReference type="InterPro" id="IPR013012">
    <property type="entry name" value="PTS_EIIB_3"/>
</dbReference>
<keyword evidence="3" id="KW-0762">Sugar transport</keyword>
<comment type="caution">
    <text evidence="9">The sequence shown here is derived from an EMBL/GenBank/DDBJ whole genome shotgun (WGS) entry which is preliminary data.</text>
</comment>
<dbReference type="InterPro" id="IPR036095">
    <property type="entry name" value="PTS_EIIB-like_sf"/>
</dbReference>
<dbReference type="GO" id="GO:0009401">
    <property type="term" value="P:phosphoenolpyruvate-dependent sugar phosphotransferase system"/>
    <property type="evidence" value="ECO:0007669"/>
    <property type="project" value="UniProtKB-KW"/>
</dbReference>
<feature type="modified residue" description="Phosphocysteine; by EIIA" evidence="7">
    <location>
        <position position="8"/>
    </location>
</feature>
<keyword evidence="2" id="KW-0597">Phosphoprotein</keyword>
<organism evidence="9 10">
    <name type="scientific">Conyzicola lurida</name>
    <dbReference type="NCBI Taxonomy" id="1172621"/>
    <lineage>
        <taxon>Bacteria</taxon>
        <taxon>Bacillati</taxon>
        <taxon>Actinomycetota</taxon>
        <taxon>Actinomycetes</taxon>
        <taxon>Micrococcales</taxon>
        <taxon>Microbacteriaceae</taxon>
        <taxon>Conyzicola</taxon>
    </lineage>
</organism>
<evidence type="ECO:0000256" key="2">
    <source>
        <dbReference type="ARBA" id="ARBA00022553"/>
    </source>
</evidence>
<evidence type="ECO:0000256" key="1">
    <source>
        <dbReference type="ARBA" id="ARBA00022448"/>
    </source>
</evidence>
<keyword evidence="10" id="KW-1185">Reference proteome</keyword>
<evidence type="ECO:0000256" key="6">
    <source>
        <dbReference type="ARBA" id="ARBA00022777"/>
    </source>
</evidence>
<dbReference type="InterPro" id="IPR003501">
    <property type="entry name" value="PTS_EIIB_2/3"/>
</dbReference>
<accession>A0A841AKL3</accession>
<proteinExistence type="predicted"/>
<evidence type="ECO:0000313" key="9">
    <source>
        <dbReference type="EMBL" id="MBB5842492.1"/>
    </source>
</evidence>
<evidence type="ECO:0000256" key="3">
    <source>
        <dbReference type="ARBA" id="ARBA00022597"/>
    </source>
</evidence>
<evidence type="ECO:0000259" key="8">
    <source>
        <dbReference type="PROSITE" id="PS51100"/>
    </source>
</evidence>
<dbReference type="AlphaFoldDB" id="A0A841AKL3"/>
<dbReference type="GO" id="GO:0008982">
    <property type="term" value="F:protein-N(PI)-phosphohistidine-sugar phosphotransferase activity"/>
    <property type="evidence" value="ECO:0007669"/>
    <property type="project" value="InterPro"/>
</dbReference>
<dbReference type="Gene3D" id="3.40.50.2300">
    <property type="match status" value="1"/>
</dbReference>
<dbReference type="SUPFAM" id="SSF52794">
    <property type="entry name" value="PTS system IIB component-like"/>
    <property type="match status" value="1"/>
</dbReference>
<gene>
    <name evidence="9" type="ORF">HD599_000815</name>
</gene>
<dbReference type="Proteomes" id="UP000536685">
    <property type="component" value="Unassembled WGS sequence"/>
</dbReference>
<protein>
    <submittedName>
        <fullName evidence="9">PTS system cellobiose-specific IIB component</fullName>
    </submittedName>
</protein>
<evidence type="ECO:0000313" key="10">
    <source>
        <dbReference type="Proteomes" id="UP000536685"/>
    </source>
</evidence>
<keyword evidence="6" id="KW-0418">Kinase</keyword>
<evidence type="ECO:0000256" key="7">
    <source>
        <dbReference type="PROSITE-ProRule" id="PRU00423"/>
    </source>
</evidence>